<keyword evidence="3" id="KW-1185">Reference proteome</keyword>
<accession>A0AAD7Q519</accession>
<dbReference type="Proteomes" id="UP001163823">
    <property type="component" value="Chromosome 3"/>
</dbReference>
<evidence type="ECO:0000256" key="1">
    <source>
        <dbReference type="SAM" id="MobiDB-lite"/>
    </source>
</evidence>
<evidence type="ECO:0000313" key="3">
    <source>
        <dbReference type="Proteomes" id="UP001163823"/>
    </source>
</evidence>
<proteinExistence type="predicted"/>
<feature type="compositionally biased region" description="Basic and acidic residues" evidence="1">
    <location>
        <begin position="57"/>
        <end position="67"/>
    </location>
</feature>
<feature type="region of interest" description="Disordered" evidence="1">
    <location>
        <begin position="44"/>
        <end position="71"/>
    </location>
</feature>
<dbReference type="AlphaFoldDB" id="A0AAD7Q519"/>
<sequence length="206" mass="22848">MNVLNWMKFSTHNVNLGVEKAVNIVSSLLLEKGPCIKEGEAEKNLRDPLLESSRQATPKENRGHEFQEQTPEVQISCRNFTTTETLEQSQAITEAEVMSAPNGISSTNTGSHSSESKTKEETPVNVNVYEAQLSGSSQKKSKPTLDRINLESWEGAPKTCVKPETTATVTIPQLGTSYSRYCFWTVESLVLPRTINIYPCYCPCLS</sequence>
<comment type="caution">
    <text evidence="2">The sequence shown here is derived from an EMBL/GenBank/DDBJ whole genome shotgun (WGS) entry which is preliminary data.</text>
</comment>
<feature type="region of interest" description="Disordered" evidence="1">
    <location>
        <begin position="98"/>
        <end position="124"/>
    </location>
</feature>
<reference evidence="2" key="1">
    <citation type="journal article" date="2023" name="Science">
        <title>Elucidation of the pathway for biosynthesis of saponin adjuvants from the soapbark tree.</title>
        <authorList>
            <person name="Reed J."/>
            <person name="Orme A."/>
            <person name="El-Demerdash A."/>
            <person name="Owen C."/>
            <person name="Martin L.B.B."/>
            <person name="Misra R.C."/>
            <person name="Kikuchi S."/>
            <person name="Rejzek M."/>
            <person name="Martin A.C."/>
            <person name="Harkess A."/>
            <person name="Leebens-Mack J."/>
            <person name="Louveau T."/>
            <person name="Stephenson M.J."/>
            <person name="Osbourn A."/>
        </authorList>
    </citation>
    <scope>NUCLEOTIDE SEQUENCE</scope>
    <source>
        <tissue evidence="2">Leaf</tissue>
    </source>
</reference>
<protein>
    <submittedName>
        <fullName evidence="2">DNA binding, putative isoform 1</fullName>
    </submittedName>
</protein>
<dbReference type="KEGG" id="qsa:O6P43_004961"/>
<evidence type="ECO:0000313" key="2">
    <source>
        <dbReference type="EMBL" id="KAJ7974975.1"/>
    </source>
</evidence>
<feature type="compositionally biased region" description="Low complexity" evidence="1">
    <location>
        <begin position="102"/>
        <end position="113"/>
    </location>
</feature>
<gene>
    <name evidence="2" type="ORF">O6P43_004961</name>
</gene>
<organism evidence="2 3">
    <name type="scientific">Quillaja saponaria</name>
    <name type="common">Soap bark tree</name>
    <dbReference type="NCBI Taxonomy" id="32244"/>
    <lineage>
        <taxon>Eukaryota</taxon>
        <taxon>Viridiplantae</taxon>
        <taxon>Streptophyta</taxon>
        <taxon>Embryophyta</taxon>
        <taxon>Tracheophyta</taxon>
        <taxon>Spermatophyta</taxon>
        <taxon>Magnoliopsida</taxon>
        <taxon>eudicotyledons</taxon>
        <taxon>Gunneridae</taxon>
        <taxon>Pentapetalae</taxon>
        <taxon>rosids</taxon>
        <taxon>fabids</taxon>
        <taxon>Fabales</taxon>
        <taxon>Quillajaceae</taxon>
        <taxon>Quillaja</taxon>
    </lineage>
</organism>
<name>A0AAD7Q519_QUISA</name>
<dbReference type="EMBL" id="JARAOO010000003">
    <property type="protein sequence ID" value="KAJ7974975.1"/>
    <property type="molecule type" value="Genomic_DNA"/>
</dbReference>